<dbReference type="EMBL" id="REGN01006157">
    <property type="protein sequence ID" value="RNA10583.1"/>
    <property type="molecule type" value="Genomic_DNA"/>
</dbReference>
<proteinExistence type="predicted"/>
<evidence type="ECO:0000313" key="2">
    <source>
        <dbReference type="Proteomes" id="UP000276133"/>
    </source>
</evidence>
<dbReference type="Proteomes" id="UP000276133">
    <property type="component" value="Unassembled WGS sequence"/>
</dbReference>
<reference evidence="1 2" key="1">
    <citation type="journal article" date="2018" name="Sci. Rep.">
        <title>Genomic signatures of local adaptation to the degree of environmental predictability in rotifers.</title>
        <authorList>
            <person name="Franch-Gras L."/>
            <person name="Hahn C."/>
            <person name="Garcia-Roger E.M."/>
            <person name="Carmona M.J."/>
            <person name="Serra M."/>
            <person name="Gomez A."/>
        </authorList>
    </citation>
    <scope>NUCLEOTIDE SEQUENCE [LARGE SCALE GENOMIC DNA]</scope>
    <source>
        <strain evidence="1">HYR1</strain>
    </source>
</reference>
<protein>
    <submittedName>
        <fullName evidence="1">Uncharacterized protein</fullName>
    </submittedName>
</protein>
<sequence length="147" mass="17040">MFKCLVSFHFYTVYLKSNQFSVRILKKFISNHNITVSIKLNLSRTKLKCKLSYPNYGSNKSSKTYFNFKIKLCSKSKTLVKHINSKMSKIKNMLTLKAFEKNGFQKPQILNLKQKILNGHHVIDVIDSSFDNSYQVIIIAILINNLS</sequence>
<comment type="caution">
    <text evidence="1">The sequence shown here is derived from an EMBL/GenBank/DDBJ whole genome shotgun (WGS) entry which is preliminary data.</text>
</comment>
<evidence type="ECO:0000313" key="1">
    <source>
        <dbReference type="EMBL" id="RNA10583.1"/>
    </source>
</evidence>
<accession>A0A3M7QH70</accession>
<name>A0A3M7QH70_BRAPC</name>
<gene>
    <name evidence="1" type="ORF">BpHYR1_014357</name>
</gene>
<keyword evidence="2" id="KW-1185">Reference proteome</keyword>
<dbReference type="AlphaFoldDB" id="A0A3M7QH70"/>
<organism evidence="1 2">
    <name type="scientific">Brachionus plicatilis</name>
    <name type="common">Marine rotifer</name>
    <name type="synonym">Brachionus muelleri</name>
    <dbReference type="NCBI Taxonomy" id="10195"/>
    <lineage>
        <taxon>Eukaryota</taxon>
        <taxon>Metazoa</taxon>
        <taxon>Spiralia</taxon>
        <taxon>Gnathifera</taxon>
        <taxon>Rotifera</taxon>
        <taxon>Eurotatoria</taxon>
        <taxon>Monogononta</taxon>
        <taxon>Pseudotrocha</taxon>
        <taxon>Ploima</taxon>
        <taxon>Brachionidae</taxon>
        <taxon>Brachionus</taxon>
    </lineage>
</organism>